<gene>
    <name evidence="4" type="ORF">ETU37_00255</name>
</gene>
<organism evidence="4 5">
    <name type="scientific">Nocardioides iriomotensis</name>
    <dbReference type="NCBI Taxonomy" id="715784"/>
    <lineage>
        <taxon>Bacteria</taxon>
        <taxon>Bacillati</taxon>
        <taxon>Actinomycetota</taxon>
        <taxon>Actinomycetes</taxon>
        <taxon>Propionibacteriales</taxon>
        <taxon>Nocardioidaceae</taxon>
        <taxon>Nocardioides</taxon>
    </lineage>
</organism>
<dbReference type="Pfam" id="PF13406">
    <property type="entry name" value="SLT_2"/>
    <property type="match status" value="1"/>
</dbReference>
<evidence type="ECO:0000256" key="1">
    <source>
        <dbReference type="SAM" id="MobiDB-lite"/>
    </source>
</evidence>
<dbReference type="Gene3D" id="1.10.530.10">
    <property type="match status" value="1"/>
</dbReference>
<keyword evidence="5" id="KW-1185">Reference proteome</keyword>
<dbReference type="InterPro" id="IPR031304">
    <property type="entry name" value="SLT_2"/>
</dbReference>
<dbReference type="Proteomes" id="UP000291189">
    <property type="component" value="Unassembled WGS sequence"/>
</dbReference>
<dbReference type="GO" id="GO:0009253">
    <property type="term" value="P:peptidoglycan catabolic process"/>
    <property type="evidence" value="ECO:0007669"/>
    <property type="project" value="TreeGrafter"/>
</dbReference>
<dbReference type="PANTHER" id="PTHR30163:SF8">
    <property type="entry name" value="LYTIC MUREIN TRANSGLYCOSYLASE"/>
    <property type="match status" value="1"/>
</dbReference>
<dbReference type="PANTHER" id="PTHR30163">
    <property type="entry name" value="MEMBRANE-BOUND LYTIC MUREIN TRANSGLYCOSYLASE B"/>
    <property type="match status" value="1"/>
</dbReference>
<protein>
    <recommendedName>
        <fullName evidence="3">Transglycosylase SLT domain-containing protein</fullName>
    </recommendedName>
</protein>
<dbReference type="InterPro" id="IPR023346">
    <property type="entry name" value="Lysozyme-like_dom_sf"/>
</dbReference>
<dbReference type="InterPro" id="IPR043426">
    <property type="entry name" value="MltB-like"/>
</dbReference>
<dbReference type="SUPFAM" id="SSF53955">
    <property type="entry name" value="Lysozyme-like"/>
    <property type="match status" value="1"/>
</dbReference>
<dbReference type="OrthoDB" id="9796191at2"/>
<dbReference type="GO" id="GO:0008933">
    <property type="term" value="F:peptidoglycan lytic transglycosylase activity"/>
    <property type="evidence" value="ECO:0007669"/>
    <property type="project" value="TreeGrafter"/>
</dbReference>
<dbReference type="InterPro" id="IPR018247">
    <property type="entry name" value="EF_Hand_1_Ca_BS"/>
</dbReference>
<feature type="domain" description="Transglycosylase SLT" evidence="3">
    <location>
        <begin position="189"/>
        <end position="233"/>
    </location>
</feature>
<keyword evidence="2" id="KW-0732">Signal</keyword>
<name>A0A4Q5JC19_9ACTN</name>
<feature type="compositionally biased region" description="Basic and acidic residues" evidence="1">
    <location>
        <begin position="296"/>
        <end position="318"/>
    </location>
</feature>
<comment type="caution">
    <text evidence="4">The sequence shown here is derived from an EMBL/GenBank/DDBJ whole genome shotgun (WGS) entry which is preliminary data.</text>
</comment>
<evidence type="ECO:0000259" key="3">
    <source>
        <dbReference type="Pfam" id="PF13406"/>
    </source>
</evidence>
<dbReference type="RefSeq" id="WP_129984872.1">
    <property type="nucleotide sequence ID" value="NZ_SDPU01000001.1"/>
</dbReference>
<dbReference type="CDD" id="cd13399">
    <property type="entry name" value="Slt35-like"/>
    <property type="match status" value="1"/>
</dbReference>
<feature type="signal peptide" evidence="2">
    <location>
        <begin position="1"/>
        <end position="35"/>
    </location>
</feature>
<reference evidence="4 5" key="1">
    <citation type="submission" date="2019-01" db="EMBL/GenBank/DDBJ databases">
        <title>Nocardioides guangzhouensis sp. nov., an actinobacterium isolated from soil.</title>
        <authorList>
            <person name="Fu Y."/>
            <person name="Cai Y."/>
            <person name="Lin Z."/>
            <person name="Chen P."/>
        </authorList>
    </citation>
    <scope>NUCLEOTIDE SEQUENCE [LARGE SCALE GENOMIC DNA]</scope>
    <source>
        <strain evidence="4 5">NBRC 105384</strain>
    </source>
</reference>
<feature type="region of interest" description="Disordered" evidence="1">
    <location>
        <begin position="278"/>
        <end position="392"/>
    </location>
</feature>
<dbReference type="AlphaFoldDB" id="A0A4Q5JC19"/>
<proteinExistence type="predicted"/>
<sequence>MPAQHLDLDRLLQAAKLPAVAAVALTLALTASASANDAAEQAAAESAASVVVQPHREVRFDPVQPQPVERSTILVATKDRHKKVRIDSPRGGHVFTASQLASHDLPQAALSAYQDAAATLASTDPGCHLPWTLLAGIGRVESDHGRYGGSVLATDGVSRPEIIGVALNGKGPVAAIHDTDGGRLDGDDTWDRAVGPMQFIPSTWAWAGRDGDGDGRMNPHDLDDAALAAGDYLCSGTDLRDSDAMDAAILRYNPSDYYVALVRAFEAGYRTGIFVLPSPDAPADHDKPRKKHHHKDRDGDGKGGTRPKRGDGPKKQDDPSPSPKPSPTPTPKPKPKADPAPAPKPAPAPPGQPAPQPAAPAPQPSEPSPPRSESPSPDPSPTPTPTVETYSGTLASCGATAWCLDERRLDLGPDSALGQDAAADYDGDGTPETLDQELTGLAGGSVAVRALLSDGVLVVRELAGKTFPR</sequence>
<dbReference type="EMBL" id="SDPU01000001">
    <property type="protein sequence ID" value="RYU15589.1"/>
    <property type="molecule type" value="Genomic_DNA"/>
</dbReference>
<dbReference type="PROSITE" id="PS00018">
    <property type="entry name" value="EF_HAND_1"/>
    <property type="match status" value="1"/>
</dbReference>
<evidence type="ECO:0000313" key="4">
    <source>
        <dbReference type="EMBL" id="RYU15589.1"/>
    </source>
</evidence>
<evidence type="ECO:0000313" key="5">
    <source>
        <dbReference type="Proteomes" id="UP000291189"/>
    </source>
</evidence>
<accession>A0A4Q5JC19</accession>
<feature type="compositionally biased region" description="Pro residues" evidence="1">
    <location>
        <begin position="320"/>
        <end position="384"/>
    </location>
</feature>
<evidence type="ECO:0000256" key="2">
    <source>
        <dbReference type="SAM" id="SignalP"/>
    </source>
</evidence>
<feature type="chain" id="PRO_5038465030" description="Transglycosylase SLT domain-containing protein" evidence="2">
    <location>
        <begin position="36"/>
        <end position="469"/>
    </location>
</feature>